<name>A0A0H4PA39_9BACT</name>
<dbReference type="InterPro" id="IPR010499">
    <property type="entry name" value="AraC_E-bd"/>
</dbReference>
<dbReference type="EMBL" id="CP012040">
    <property type="protein sequence ID" value="AKP51054.1"/>
    <property type="molecule type" value="Genomic_DNA"/>
</dbReference>
<dbReference type="SUPFAM" id="SSF55136">
    <property type="entry name" value="Probable bacterial effector-binding domain"/>
    <property type="match status" value="1"/>
</dbReference>
<evidence type="ECO:0000259" key="1">
    <source>
        <dbReference type="SMART" id="SM00871"/>
    </source>
</evidence>
<dbReference type="Proteomes" id="UP000036520">
    <property type="component" value="Chromosome"/>
</dbReference>
<protein>
    <submittedName>
        <fullName evidence="2">Transcription activator effector binding protein</fullName>
    </submittedName>
</protein>
<dbReference type="InterPro" id="IPR011256">
    <property type="entry name" value="Reg_factor_effector_dom_sf"/>
</dbReference>
<gene>
    <name evidence="2" type="ORF">CA2015_1618</name>
</gene>
<dbReference type="InterPro" id="IPR029442">
    <property type="entry name" value="GyrI-like"/>
</dbReference>
<dbReference type="AlphaFoldDB" id="A0A0H4PA39"/>
<organism evidence="2 3">
    <name type="scientific">Cyclobacterium amurskyense</name>
    <dbReference type="NCBI Taxonomy" id="320787"/>
    <lineage>
        <taxon>Bacteria</taxon>
        <taxon>Pseudomonadati</taxon>
        <taxon>Bacteroidota</taxon>
        <taxon>Cytophagia</taxon>
        <taxon>Cytophagales</taxon>
        <taxon>Cyclobacteriaceae</taxon>
        <taxon>Cyclobacterium</taxon>
    </lineage>
</organism>
<evidence type="ECO:0000313" key="3">
    <source>
        <dbReference type="Proteomes" id="UP000036520"/>
    </source>
</evidence>
<keyword evidence="3" id="KW-1185">Reference proteome</keyword>
<dbReference type="Gene3D" id="3.20.80.10">
    <property type="entry name" value="Regulatory factor, effector binding domain"/>
    <property type="match status" value="1"/>
</dbReference>
<reference evidence="2 3" key="1">
    <citation type="submission" date="2015-07" db="EMBL/GenBank/DDBJ databases">
        <authorList>
            <person name="Kim K.M."/>
        </authorList>
    </citation>
    <scope>NUCLEOTIDE SEQUENCE [LARGE SCALE GENOMIC DNA]</scope>
    <source>
        <strain evidence="2 3">KCTC 12363</strain>
    </source>
</reference>
<dbReference type="KEGG" id="camu:CA2015_1618"/>
<sequence length="140" mass="16382">MSVNNNKTPELWKKFMSILHTISSNKPQEFIALQVYEASYFSSAFDPSKEFDQWACMEVENGKEIHQELTPFLLKGGLFAVFNYKGPSTDHSVFEYIYGTWIPESQFQLDDRPHFQVMGEKYSNNSPSSEEEIWIPLRRK</sequence>
<dbReference type="STRING" id="320787.CA2015_1618"/>
<dbReference type="Pfam" id="PF06445">
    <property type="entry name" value="GyrI-like"/>
    <property type="match status" value="1"/>
</dbReference>
<dbReference type="SMART" id="SM00871">
    <property type="entry name" value="AraC_E_bind"/>
    <property type="match status" value="1"/>
</dbReference>
<evidence type="ECO:0000313" key="2">
    <source>
        <dbReference type="EMBL" id="AKP51054.1"/>
    </source>
</evidence>
<proteinExistence type="predicted"/>
<accession>A0A0H4PA39</accession>
<feature type="domain" description="AraC effector-binding" evidence="1">
    <location>
        <begin position="1"/>
        <end position="138"/>
    </location>
</feature>